<reference evidence="1" key="1">
    <citation type="submission" date="2020-10" db="EMBL/GenBank/DDBJ databases">
        <authorList>
            <person name="Castelo-Branco R."/>
            <person name="Eusebio N."/>
            <person name="Adriana R."/>
            <person name="Vieira A."/>
            <person name="Brugerolle De Fraissinette N."/>
            <person name="Rezende De Castro R."/>
            <person name="Schneider M.P."/>
            <person name="Vasconcelos V."/>
            <person name="Leao P.N."/>
        </authorList>
    </citation>
    <scope>NUCLEOTIDE SEQUENCE</scope>
    <source>
        <strain evidence="1">LEGE 11467</strain>
    </source>
</reference>
<accession>A0A928W2Z6</accession>
<gene>
    <name evidence="1" type="ORF">IQ235_15865</name>
</gene>
<name>A0A928W2Z6_9CYAN</name>
<dbReference type="Proteomes" id="UP000621799">
    <property type="component" value="Unassembled WGS sequence"/>
</dbReference>
<organism evidence="1 2">
    <name type="scientific">Zarconia navalis LEGE 11467</name>
    <dbReference type="NCBI Taxonomy" id="1828826"/>
    <lineage>
        <taxon>Bacteria</taxon>
        <taxon>Bacillati</taxon>
        <taxon>Cyanobacteriota</taxon>
        <taxon>Cyanophyceae</taxon>
        <taxon>Oscillatoriophycideae</taxon>
        <taxon>Oscillatoriales</taxon>
        <taxon>Oscillatoriales incertae sedis</taxon>
        <taxon>Zarconia</taxon>
        <taxon>Zarconia navalis</taxon>
    </lineage>
</organism>
<keyword evidence="2" id="KW-1185">Reference proteome</keyword>
<proteinExistence type="predicted"/>
<evidence type="ECO:0000313" key="1">
    <source>
        <dbReference type="EMBL" id="MBE9042255.1"/>
    </source>
</evidence>
<protein>
    <recommendedName>
        <fullName evidence="3">SMI1/KNR4 family protein</fullName>
    </recommendedName>
</protein>
<evidence type="ECO:0008006" key="3">
    <source>
        <dbReference type="Google" id="ProtNLM"/>
    </source>
</evidence>
<dbReference type="AlphaFoldDB" id="A0A928W2Z6"/>
<evidence type="ECO:0000313" key="2">
    <source>
        <dbReference type="Proteomes" id="UP000621799"/>
    </source>
</evidence>
<sequence>MKHHQPDSYAALEPGLSRSELDYFLEPFPFLLPAECYELYQWHDGMTPLDMGSDIYNGSPYQLFPGYTFNPIQEAIDLRSNIFESVENLLLYKMRHEEGIWIEHSGLLNCYFLPIFTLDLKEHICLLGTKETVERSYLFKFFSEGEIYFLYDSISSMMQTIAACYKVGAYYNFKYPDGDKEIRCDKNLAEEIRIQYNPNAALYS</sequence>
<dbReference type="EMBL" id="JADEXN010000324">
    <property type="protein sequence ID" value="MBE9042255.1"/>
    <property type="molecule type" value="Genomic_DNA"/>
</dbReference>
<comment type="caution">
    <text evidence="1">The sequence shown here is derived from an EMBL/GenBank/DDBJ whole genome shotgun (WGS) entry which is preliminary data.</text>
</comment>